<accession>A0A0B7A5W8</accession>
<sequence>QNVVHVMTWFEFKPTISIATGKHLNYFAIDSVFVIGQLTNSDVIRAPKMVPLTDFCASEEKKLSLDTP</sequence>
<dbReference type="AlphaFoldDB" id="A0A0B7A5W8"/>
<proteinExistence type="predicted"/>
<organism evidence="1">
    <name type="scientific">Arion vulgaris</name>
    <dbReference type="NCBI Taxonomy" id="1028688"/>
    <lineage>
        <taxon>Eukaryota</taxon>
        <taxon>Metazoa</taxon>
        <taxon>Spiralia</taxon>
        <taxon>Lophotrochozoa</taxon>
        <taxon>Mollusca</taxon>
        <taxon>Gastropoda</taxon>
        <taxon>Heterobranchia</taxon>
        <taxon>Euthyneura</taxon>
        <taxon>Panpulmonata</taxon>
        <taxon>Eupulmonata</taxon>
        <taxon>Stylommatophora</taxon>
        <taxon>Helicina</taxon>
        <taxon>Arionoidea</taxon>
        <taxon>Arionidae</taxon>
        <taxon>Arion</taxon>
    </lineage>
</organism>
<feature type="non-terminal residue" evidence="1">
    <location>
        <position position="1"/>
    </location>
</feature>
<reference evidence="1" key="1">
    <citation type="submission" date="2014-12" db="EMBL/GenBank/DDBJ databases">
        <title>Insight into the proteome of Arion vulgaris.</title>
        <authorList>
            <person name="Aradska J."/>
            <person name="Bulat T."/>
            <person name="Smidak R."/>
            <person name="Sarate P."/>
            <person name="Gangsoo J."/>
            <person name="Sialana F."/>
            <person name="Bilban M."/>
            <person name="Lubec G."/>
        </authorList>
    </citation>
    <scope>NUCLEOTIDE SEQUENCE</scope>
    <source>
        <tissue evidence="1">Skin</tissue>
    </source>
</reference>
<protein>
    <submittedName>
        <fullName evidence="1">Uncharacterized protein</fullName>
    </submittedName>
</protein>
<dbReference type="EMBL" id="HACG01029313">
    <property type="protein sequence ID" value="CEK76178.1"/>
    <property type="molecule type" value="Transcribed_RNA"/>
</dbReference>
<evidence type="ECO:0000313" key="1">
    <source>
        <dbReference type="EMBL" id="CEK76178.1"/>
    </source>
</evidence>
<name>A0A0B7A5W8_9EUPU</name>
<gene>
    <name evidence="1" type="primary">ORF98844</name>
</gene>